<comment type="caution">
    <text evidence="1">The sequence shown here is derived from an EMBL/GenBank/DDBJ whole genome shotgun (WGS) entry which is preliminary data.</text>
</comment>
<evidence type="ECO:0000313" key="1">
    <source>
        <dbReference type="EMBL" id="MBL6457065.1"/>
    </source>
</evidence>
<name>A0ABS1V5U9_9PROT</name>
<reference evidence="1 2" key="1">
    <citation type="submission" date="2021-01" db="EMBL/GenBank/DDBJ databases">
        <title>Belnapia mucosa sp. nov. and Belnapia arida sp. nov., isolated from the Tabernas Desert (Almeria, Spain).</title>
        <authorList>
            <person name="Molina-Menor E."/>
            <person name="Vidal-Verdu A."/>
            <person name="Calonge A."/>
            <person name="Satari L."/>
            <person name="Pereto Magraner J."/>
            <person name="Porcar Miralles M."/>
        </authorList>
    </citation>
    <scope>NUCLEOTIDE SEQUENCE [LARGE SCALE GENOMIC DNA]</scope>
    <source>
        <strain evidence="1 2">T6</strain>
    </source>
</reference>
<protein>
    <submittedName>
        <fullName evidence="1">Uncharacterized protein</fullName>
    </submittedName>
</protein>
<evidence type="ECO:0000313" key="2">
    <source>
        <dbReference type="Proteomes" id="UP000606490"/>
    </source>
</evidence>
<dbReference type="RefSeq" id="WP_202826807.1">
    <property type="nucleotide sequence ID" value="NZ_JAEUXJ010000007.1"/>
</dbReference>
<sequence length="70" mass="7545">MSVAIEPLEADTETGDHSALRLMLSYVESECLRIGATDAARHAAMAASLMPKGVAPQVESRPRSRNARLH</sequence>
<gene>
    <name evidence="1" type="ORF">JMJ55_17145</name>
</gene>
<keyword evidence="2" id="KW-1185">Reference proteome</keyword>
<accession>A0ABS1V5U9</accession>
<organism evidence="1 2">
    <name type="scientific">Belnapia mucosa</name>
    <dbReference type="NCBI Taxonomy" id="2804532"/>
    <lineage>
        <taxon>Bacteria</taxon>
        <taxon>Pseudomonadati</taxon>
        <taxon>Pseudomonadota</taxon>
        <taxon>Alphaproteobacteria</taxon>
        <taxon>Acetobacterales</taxon>
        <taxon>Roseomonadaceae</taxon>
        <taxon>Belnapia</taxon>
    </lineage>
</organism>
<dbReference type="Proteomes" id="UP000606490">
    <property type="component" value="Unassembled WGS sequence"/>
</dbReference>
<proteinExistence type="predicted"/>
<dbReference type="EMBL" id="JAEUXJ010000007">
    <property type="protein sequence ID" value="MBL6457065.1"/>
    <property type="molecule type" value="Genomic_DNA"/>
</dbReference>